<dbReference type="InterPro" id="IPR048911">
    <property type="entry name" value="Bflower"/>
</dbReference>
<evidence type="ECO:0000313" key="3">
    <source>
        <dbReference type="EMBL" id="VAW34348.1"/>
    </source>
</evidence>
<name>A0A3B0UTN0_9ZZZZ</name>
<protein>
    <recommendedName>
        <fullName evidence="2">4-fold beta flower domain-containing protein</fullName>
    </recommendedName>
</protein>
<feature type="compositionally biased region" description="Basic and acidic residues" evidence="1">
    <location>
        <begin position="59"/>
        <end position="76"/>
    </location>
</feature>
<reference evidence="3" key="1">
    <citation type="submission" date="2018-06" db="EMBL/GenBank/DDBJ databases">
        <authorList>
            <person name="Zhirakovskaya E."/>
        </authorList>
    </citation>
    <scope>NUCLEOTIDE SEQUENCE</scope>
</reference>
<organism evidence="3">
    <name type="scientific">hydrothermal vent metagenome</name>
    <dbReference type="NCBI Taxonomy" id="652676"/>
    <lineage>
        <taxon>unclassified sequences</taxon>
        <taxon>metagenomes</taxon>
        <taxon>ecological metagenomes</taxon>
    </lineage>
</organism>
<proteinExistence type="predicted"/>
<feature type="domain" description="4-fold beta flower" evidence="2">
    <location>
        <begin position="4"/>
        <end position="88"/>
    </location>
</feature>
<feature type="region of interest" description="Disordered" evidence="1">
    <location>
        <begin position="57"/>
        <end position="80"/>
    </location>
</feature>
<dbReference type="EMBL" id="UOEU01000532">
    <property type="protein sequence ID" value="VAW34348.1"/>
    <property type="molecule type" value="Genomic_DNA"/>
</dbReference>
<evidence type="ECO:0000259" key="2">
    <source>
        <dbReference type="Pfam" id="PF21784"/>
    </source>
</evidence>
<evidence type="ECO:0000256" key="1">
    <source>
        <dbReference type="SAM" id="MobiDB-lite"/>
    </source>
</evidence>
<accession>A0A3B0UTN0</accession>
<dbReference type="AlphaFoldDB" id="A0A3B0UTN0"/>
<gene>
    <name evidence="3" type="ORF">MNBD_CHLOROFLEXI01-4716</name>
</gene>
<dbReference type="Pfam" id="PF21784">
    <property type="entry name" value="Bflower"/>
    <property type="match status" value="1"/>
</dbReference>
<sequence length="116" mass="13608">MIPLYRTDGEWVAVYIKNNVFNVDGEWLGFTVGRDVYDTGGLYLGFLSDDKRLLRKRTRPTDKLRLEPPPRPERPKLPTHMPLAPMLASIPHQIIDMFEEYPERLMYVSETRPDMD</sequence>